<protein>
    <submittedName>
        <fullName evidence="2">Uncharacterized protein</fullName>
    </submittedName>
</protein>
<organism evidence="2 3">
    <name type="scientific">Hohenbuehelia grisea</name>
    <dbReference type="NCBI Taxonomy" id="104357"/>
    <lineage>
        <taxon>Eukaryota</taxon>
        <taxon>Fungi</taxon>
        <taxon>Dikarya</taxon>
        <taxon>Basidiomycota</taxon>
        <taxon>Agaricomycotina</taxon>
        <taxon>Agaricomycetes</taxon>
        <taxon>Agaricomycetidae</taxon>
        <taxon>Agaricales</taxon>
        <taxon>Pleurotineae</taxon>
        <taxon>Pleurotaceae</taxon>
        <taxon>Hohenbuehelia</taxon>
    </lineage>
</organism>
<evidence type="ECO:0000313" key="2">
    <source>
        <dbReference type="EMBL" id="KAL0954669.1"/>
    </source>
</evidence>
<evidence type="ECO:0000256" key="1">
    <source>
        <dbReference type="SAM" id="MobiDB-lite"/>
    </source>
</evidence>
<keyword evidence="3" id="KW-1185">Reference proteome</keyword>
<feature type="region of interest" description="Disordered" evidence="1">
    <location>
        <begin position="252"/>
        <end position="367"/>
    </location>
</feature>
<feature type="region of interest" description="Disordered" evidence="1">
    <location>
        <begin position="1"/>
        <end position="31"/>
    </location>
</feature>
<name>A0ABR3JGC4_9AGAR</name>
<comment type="caution">
    <text evidence="2">The sequence shown here is derived from an EMBL/GenBank/DDBJ whole genome shotgun (WGS) entry which is preliminary data.</text>
</comment>
<feature type="compositionally biased region" description="Low complexity" evidence="1">
    <location>
        <begin position="252"/>
        <end position="295"/>
    </location>
</feature>
<feature type="compositionally biased region" description="Polar residues" evidence="1">
    <location>
        <begin position="349"/>
        <end position="360"/>
    </location>
</feature>
<dbReference type="Proteomes" id="UP001556367">
    <property type="component" value="Unassembled WGS sequence"/>
</dbReference>
<gene>
    <name evidence="2" type="ORF">HGRIS_003620</name>
</gene>
<feature type="region of interest" description="Disordered" evidence="1">
    <location>
        <begin position="52"/>
        <end position="71"/>
    </location>
</feature>
<proteinExistence type="predicted"/>
<evidence type="ECO:0000313" key="3">
    <source>
        <dbReference type="Proteomes" id="UP001556367"/>
    </source>
</evidence>
<accession>A0ABR3JGC4</accession>
<feature type="compositionally biased region" description="Low complexity" evidence="1">
    <location>
        <begin position="328"/>
        <end position="348"/>
    </location>
</feature>
<reference evidence="3" key="1">
    <citation type="submission" date="2024-06" db="EMBL/GenBank/DDBJ databases">
        <title>Multi-omics analyses provide insights into the biosynthesis of the anticancer antibiotic pleurotin in Hohenbuehelia grisea.</title>
        <authorList>
            <person name="Weaver J.A."/>
            <person name="Alberti F."/>
        </authorList>
    </citation>
    <scope>NUCLEOTIDE SEQUENCE [LARGE SCALE GENOMIC DNA]</scope>
    <source>
        <strain evidence="3">T-177</strain>
    </source>
</reference>
<sequence>MDGDSVTVVDTPPAVELCDNPSSTAPSDTFSKAASTPLITAFLSQMQFENYDDDDEGEKKSDCPLSSGSLPTPSTPNFLNFWMQPDSAFFSAGAATDRAVTIDAKVYILGETVPKRRTFAEKELKICEVTNEADEATVEACSVVVEEWPVDDEPELGATPPRVIEPSTPIESVPTVIAIPTAKKSSTPFARKPLGTLKPNLPSFRASLSKISKVTTTSKTPTTNVSTSTKVGTLHVPLTTPRSSSLRTLLKAATPTSTTSTTKKSATLPPSSRSLSGTSASTPKAATKANTSAKTWPPRATKFGIGRPKLAAPSLKGDITPSKSRIGSSLFSARKLSSSTTSITKSISGKNASPIGSTPSRAMPAWR</sequence>
<feature type="compositionally biased region" description="Polar residues" evidence="1">
    <location>
        <begin position="20"/>
        <end position="31"/>
    </location>
</feature>
<dbReference type="EMBL" id="JASNQZ010000007">
    <property type="protein sequence ID" value="KAL0954669.1"/>
    <property type="molecule type" value="Genomic_DNA"/>
</dbReference>